<keyword evidence="3 14" id="KW-0813">Transport</keyword>
<evidence type="ECO:0000256" key="5">
    <source>
        <dbReference type="ARBA" id="ARBA00022496"/>
    </source>
</evidence>
<evidence type="ECO:0000259" key="18">
    <source>
        <dbReference type="Pfam" id="PF07715"/>
    </source>
</evidence>
<evidence type="ECO:0000256" key="16">
    <source>
        <dbReference type="RuleBase" id="RU003357"/>
    </source>
</evidence>
<evidence type="ECO:0000256" key="11">
    <source>
        <dbReference type="ARBA" id="ARBA00023136"/>
    </source>
</evidence>
<dbReference type="Proteomes" id="UP000379480">
    <property type="component" value="Unassembled WGS sequence"/>
</dbReference>
<evidence type="ECO:0000256" key="15">
    <source>
        <dbReference type="PROSITE-ProRule" id="PRU10144"/>
    </source>
</evidence>
<dbReference type="Pfam" id="PF00593">
    <property type="entry name" value="TonB_dep_Rec_b-barrel"/>
    <property type="match status" value="1"/>
</dbReference>
<keyword evidence="4 14" id="KW-1134">Transmembrane beta strand</keyword>
<comment type="subcellular location">
    <subcellularLocation>
        <location evidence="1 14">Cell outer membrane</location>
        <topology evidence="1 14">Multi-pass membrane protein</topology>
    </subcellularLocation>
</comment>
<evidence type="ECO:0000256" key="1">
    <source>
        <dbReference type="ARBA" id="ARBA00004571"/>
    </source>
</evidence>
<dbReference type="GO" id="GO:0038023">
    <property type="term" value="F:signaling receptor activity"/>
    <property type="evidence" value="ECO:0007669"/>
    <property type="project" value="InterPro"/>
</dbReference>
<organism evidence="19 20">
    <name type="scientific">Pseudomonas fluorescens</name>
    <dbReference type="NCBI Taxonomy" id="294"/>
    <lineage>
        <taxon>Bacteria</taxon>
        <taxon>Pseudomonadati</taxon>
        <taxon>Pseudomonadota</taxon>
        <taxon>Gammaproteobacteria</taxon>
        <taxon>Pseudomonadales</taxon>
        <taxon>Pseudomonadaceae</taxon>
        <taxon>Pseudomonas</taxon>
    </lineage>
</organism>
<evidence type="ECO:0000256" key="13">
    <source>
        <dbReference type="ARBA" id="ARBA00023237"/>
    </source>
</evidence>
<name>A0A5E7EJN2_PSEFL</name>
<dbReference type="Gene3D" id="2.40.170.20">
    <property type="entry name" value="TonB-dependent receptor, beta-barrel domain"/>
    <property type="match status" value="1"/>
</dbReference>
<evidence type="ECO:0000256" key="7">
    <source>
        <dbReference type="ARBA" id="ARBA00022729"/>
    </source>
</evidence>
<dbReference type="InterPro" id="IPR012910">
    <property type="entry name" value="Plug_dom"/>
</dbReference>
<keyword evidence="5" id="KW-0410">Iron transport</keyword>
<dbReference type="SUPFAM" id="SSF56935">
    <property type="entry name" value="Porins"/>
    <property type="match status" value="1"/>
</dbReference>
<dbReference type="OrthoDB" id="8663017at2"/>
<proteinExistence type="inferred from homology"/>
<evidence type="ECO:0000256" key="10">
    <source>
        <dbReference type="ARBA" id="ARBA00023077"/>
    </source>
</evidence>
<dbReference type="EMBL" id="CABVHY010000026">
    <property type="protein sequence ID" value="VVO27105.1"/>
    <property type="molecule type" value="Genomic_DNA"/>
</dbReference>
<reference evidence="19 20" key="1">
    <citation type="submission" date="2019-09" db="EMBL/GenBank/DDBJ databases">
        <authorList>
            <person name="Chandra G."/>
            <person name="Truman W A."/>
        </authorList>
    </citation>
    <scope>NUCLEOTIDE SEQUENCE [LARGE SCALE GENOMIC DNA]</scope>
    <source>
        <strain evidence="19">PS723</strain>
    </source>
</reference>
<evidence type="ECO:0000256" key="6">
    <source>
        <dbReference type="ARBA" id="ARBA00022692"/>
    </source>
</evidence>
<accession>A0A5E7EJN2</accession>
<dbReference type="RefSeq" id="WP_150805993.1">
    <property type="nucleotide sequence ID" value="NZ_CABVHY010000026.1"/>
</dbReference>
<comment type="similarity">
    <text evidence="2 14 16">Belongs to the TonB-dependent receptor family.</text>
</comment>
<keyword evidence="11 14" id="KW-0472">Membrane</keyword>
<keyword evidence="10 16" id="KW-0798">TonB box</keyword>
<evidence type="ECO:0000256" key="9">
    <source>
        <dbReference type="ARBA" id="ARBA00023065"/>
    </source>
</evidence>
<keyword evidence="6 14" id="KW-0812">Transmembrane</keyword>
<dbReference type="FunFam" id="2.170.130.10:FF:000010">
    <property type="entry name" value="Ferripyoverdine receptor"/>
    <property type="match status" value="1"/>
</dbReference>
<feature type="domain" description="TonB-dependent receptor-like beta-barrel" evidence="17">
    <location>
        <begin position="292"/>
        <end position="720"/>
    </location>
</feature>
<dbReference type="InterPro" id="IPR010105">
    <property type="entry name" value="TonB_sidphr_rcpt"/>
</dbReference>
<dbReference type="InterPro" id="IPR036942">
    <property type="entry name" value="Beta-barrel_TonB_sf"/>
</dbReference>
<sequence length="751" mass="81995">MQQRSLAPSMLAKGPGIPSLLVLALYMANAYSPLHAAEGDQASKSPSASDGSGDLVASTKEPAALELEATSITSNQLGTVTEGSGSYTPGTLATSTRLVLTPRQTPQSISVVTRQQMDDFGLNSIDDVIRHTPGLSVSTLDSERTTYYSRGFAISNYQYDGVPFLSNSAYASGNNLSDMAIYDRVEVIKGAAGLLTGSGAPGATINLIRKKPTREFSGHVSAGAGSWDNYRTEVDVAGPLTESGNIRGRAVAAYQDKHSFQDHYDRKTSVYYGILEADLGPDTLLTVGADYQDNDPRGSSWAAIPLFDSAGNQTDMSRSFNPGAKWSSWEQYTRTVFATLEHRFGNDWVSKLQLNHQINGYNAHLGSASGGNPDPVTGEGVFMYVGKYTGETTSNAADLYVTGPFEFLGREHELVVGASYNNAQWKGKSYWNVTAPEVGNFYQWTGNVAEPDWGSVSGTNDETVRQSGFYTTARFKPTDDLAVILGARLANYTLSAVNADDAKETGRVVPYAGVIYDLNDNYSVYASYTSIFNPQTTRDRTNKLLDPDEGDNYEVGIKGEFLGGRLNTSLAYFEIHEDNRAEADDEYNSNPTNPAIAYAYEAVQAKAKGIEAELSGELAPGWQAMAGYTHKVIRDADGEKISTWEAQDQVSLYTTYKLKGQLDRMTIGGGARWQNKSWQSVGNPVRGTEDVTQDAYWLVDLMTRYQVSKNLSASVNLNNLLDKKYFSNVGFYNSVYYGDPRNVMFSTRYDF</sequence>
<evidence type="ECO:0000256" key="14">
    <source>
        <dbReference type="PROSITE-ProRule" id="PRU01360"/>
    </source>
</evidence>
<dbReference type="PROSITE" id="PS01156">
    <property type="entry name" value="TONB_DEPENDENT_REC_2"/>
    <property type="match status" value="1"/>
</dbReference>
<evidence type="ECO:0000256" key="2">
    <source>
        <dbReference type="ARBA" id="ARBA00009810"/>
    </source>
</evidence>
<keyword evidence="8" id="KW-0408">Iron</keyword>
<dbReference type="GO" id="GO:0009279">
    <property type="term" value="C:cell outer membrane"/>
    <property type="evidence" value="ECO:0007669"/>
    <property type="project" value="UniProtKB-SubCell"/>
</dbReference>
<evidence type="ECO:0000313" key="19">
    <source>
        <dbReference type="EMBL" id="VVO27105.1"/>
    </source>
</evidence>
<dbReference type="PANTHER" id="PTHR32552">
    <property type="entry name" value="FERRICHROME IRON RECEPTOR-RELATED"/>
    <property type="match status" value="1"/>
</dbReference>
<evidence type="ECO:0000256" key="8">
    <source>
        <dbReference type="ARBA" id="ARBA00023004"/>
    </source>
</evidence>
<dbReference type="AlphaFoldDB" id="A0A5E7EJN2"/>
<keyword evidence="7" id="KW-0732">Signal</keyword>
<feature type="short sequence motif" description="TonB C-terminal box" evidence="15">
    <location>
        <begin position="734"/>
        <end position="751"/>
    </location>
</feature>
<dbReference type="InterPro" id="IPR037066">
    <property type="entry name" value="Plug_dom_sf"/>
</dbReference>
<dbReference type="InterPro" id="IPR039426">
    <property type="entry name" value="TonB-dep_rcpt-like"/>
</dbReference>
<feature type="domain" description="TonB-dependent receptor plug" evidence="18">
    <location>
        <begin position="102"/>
        <end position="203"/>
    </location>
</feature>
<dbReference type="PROSITE" id="PS52016">
    <property type="entry name" value="TONB_DEPENDENT_REC_3"/>
    <property type="match status" value="1"/>
</dbReference>
<evidence type="ECO:0000256" key="4">
    <source>
        <dbReference type="ARBA" id="ARBA00022452"/>
    </source>
</evidence>
<dbReference type="GO" id="GO:0015891">
    <property type="term" value="P:siderophore transport"/>
    <property type="evidence" value="ECO:0007669"/>
    <property type="project" value="InterPro"/>
</dbReference>
<keyword evidence="12 19" id="KW-0675">Receptor</keyword>
<dbReference type="CDD" id="cd01347">
    <property type="entry name" value="ligand_gated_channel"/>
    <property type="match status" value="1"/>
</dbReference>
<keyword evidence="9" id="KW-0406">Ion transport</keyword>
<dbReference type="GO" id="GO:0015344">
    <property type="term" value="F:siderophore uptake transmembrane transporter activity"/>
    <property type="evidence" value="ECO:0007669"/>
    <property type="project" value="TreeGrafter"/>
</dbReference>
<evidence type="ECO:0000259" key="17">
    <source>
        <dbReference type="Pfam" id="PF00593"/>
    </source>
</evidence>
<evidence type="ECO:0000256" key="3">
    <source>
        <dbReference type="ARBA" id="ARBA00022448"/>
    </source>
</evidence>
<dbReference type="InterPro" id="IPR010917">
    <property type="entry name" value="TonB_rcpt_CS"/>
</dbReference>
<dbReference type="PANTHER" id="PTHR32552:SF74">
    <property type="entry name" value="HYDROXAMATE SIDEROPHORE RECEPTOR FHUE"/>
    <property type="match status" value="1"/>
</dbReference>
<evidence type="ECO:0000313" key="20">
    <source>
        <dbReference type="Proteomes" id="UP000379480"/>
    </source>
</evidence>
<dbReference type="Gene3D" id="2.170.130.10">
    <property type="entry name" value="TonB-dependent receptor, plug domain"/>
    <property type="match status" value="1"/>
</dbReference>
<evidence type="ECO:0000256" key="12">
    <source>
        <dbReference type="ARBA" id="ARBA00023170"/>
    </source>
</evidence>
<dbReference type="Pfam" id="PF07715">
    <property type="entry name" value="Plug"/>
    <property type="match status" value="1"/>
</dbReference>
<protein>
    <submittedName>
        <fullName evidence="19">Ferripyoverdine receptor</fullName>
    </submittedName>
</protein>
<dbReference type="InterPro" id="IPR000531">
    <property type="entry name" value="Beta-barrel_TonB"/>
</dbReference>
<dbReference type="NCBIfam" id="TIGR01783">
    <property type="entry name" value="TonB-siderophor"/>
    <property type="match status" value="1"/>
</dbReference>
<gene>
    <name evidence="19" type="primary">fpvA_3</name>
    <name evidence="19" type="ORF">PS723_04689</name>
</gene>
<keyword evidence="13 14" id="KW-0998">Cell outer membrane</keyword>